<dbReference type="InterPro" id="IPR036116">
    <property type="entry name" value="FN3_sf"/>
</dbReference>
<dbReference type="OrthoDB" id="443915at2759"/>
<dbReference type="CDD" id="cd00063">
    <property type="entry name" value="FN3"/>
    <property type="match status" value="1"/>
</dbReference>
<name>A0A401QBY6_SCYTO</name>
<feature type="non-terminal residue" evidence="2">
    <location>
        <position position="1"/>
    </location>
</feature>
<sequence>VSNVQAREALLTWAPPIGLMNGDKHTNGLPYTCNYEVASSDKGKDGKYKIIYSGEELECNLTDLQPTTDYHIRYVCLERSLK</sequence>
<dbReference type="Proteomes" id="UP000288216">
    <property type="component" value="Unassembled WGS sequence"/>
</dbReference>
<dbReference type="Gene3D" id="2.60.40.10">
    <property type="entry name" value="Immunoglobulins"/>
    <property type="match status" value="1"/>
</dbReference>
<gene>
    <name evidence="2" type="ORF">scyTo_0024020</name>
</gene>
<dbReference type="PROSITE" id="PS50853">
    <property type="entry name" value="FN3"/>
    <property type="match status" value="1"/>
</dbReference>
<dbReference type="STRING" id="75743.A0A401QBY6"/>
<dbReference type="EMBL" id="BFAA01037732">
    <property type="protein sequence ID" value="GCB82866.1"/>
    <property type="molecule type" value="Genomic_DNA"/>
</dbReference>
<reference evidence="2 3" key="1">
    <citation type="journal article" date="2018" name="Nat. Ecol. Evol.">
        <title>Shark genomes provide insights into elasmobranch evolution and the origin of vertebrates.</title>
        <authorList>
            <person name="Hara Y"/>
            <person name="Yamaguchi K"/>
            <person name="Onimaru K"/>
            <person name="Kadota M"/>
            <person name="Koyanagi M"/>
            <person name="Keeley SD"/>
            <person name="Tatsumi K"/>
            <person name="Tanaka K"/>
            <person name="Motone F"/>
            <person name="Kageyama Y"/>
            <person name="Nozu R"/>
            <person name="Adachi N"/>
            <person name="Nishimura O"/>
            <person name="Nakagawa R"/>
            <person name="Tanegashima C"/>
            <person name="Kiyatake I"/>
            <person name="Matsumoto R"/>
            <person name="Murakumo K"/>
            <person name="Nishida K"/>
            <person name="Terakita A"/>
            <person name="Kuratani S"/>
            <person name="Sato K"/>
            <person name="Hyodo S Kuraku.S."/>
        </authorList>
    </citation>
    <scope>NUCLEOTIDE SEQUENCE [LARGE SCALE GENOMIC DNA]</scope>
</reference>
<organism evidence="2 3">
    <name type="scientific">Scyliorhinus torazame</name>
    <name type="common">Cloudy catshark</name>
    <name type="synonym">Catulus torazame</name>
    <dbReference type="NCBI Taxonomy" id="75743"/>
    <lineage>
        <taxon>Eukaryota</taxon>
        <taxon>Metazoa</taxon>
        <taxon>Chordata</taxon>
        <taxon>Craniata</taxon>
        <taxon>Vertebrata</taxon>
        <taxon>Chondrichthyes</taxon>
        <taxon>Elasmobranchii</taxon>
        <taxon>Galeomorphii</taxon>
        <taxon>Galeoidea</taxon>
        <taxon>Carcharhiniformes</taxon>
        <taxon>Scyliorhinidae</taxon>
        <taxon>Scyliorhinus</taxon>
    </lineage>
</organism>
<dbReference type="SUPFAM" id="SSF49265">
    <property type="entry name" value="Fibronectin type III"/>
    <property type="match status" value="1"/>
</dbReference>
<accession>A0A401QBY6</accession>
<feature type="domain" description="Fibronectin type-III" evidence="1">
    <location>
        <begin position="1"/>
        <end position="82"/>
    </location>
</feature>
<evidence type="ECO:0000313" key="2">
    <source>
        <dbReference type="EMBL" id="GCB82866.1"/>
    </source>
</evidence>
<proteinExistence type="predicted"/>
<evidence type="ECO:0000259" key="1">
    <source>
        <dbReference type="PROSITE" id="PS50853"/>
    </source>
</evidence>
<comment type="caution">
    <text evidence="2">The sequence shown here is derived from an EMBL/GenBank/DDBJ whole genome shotgun (WGS) entry which is preliminary data.</text>
</comment>
<dbReference type="InterPro" id="IPR003961">
    <property type="entry name" value="FN3_dom"/>
</dbReference>
<dbReference type="InterPro" id="IPR013783">
    <property type="entry name" value="Ig-like_fold"/>
</dbReference>
<evidence type="ECO:0000313" key="3">
    <source>
        <dbReference type="Proteomes" id="UP000288216"/>
    </source>
</evidence>
<dbReference type="AlphaFoldDB" id="A0A401QBY6"/>
<keyword evidence="3" id="KW-1185">Reference proteome</keyword>
<protein>
    <recommendedName>
        <fullName evidence="1">Fibronectin type-III domain-containing protein</fullName>
    </recommendedName>
</protein>